<sequence length="300" mass="33364">MPNINSTCETTSKTNFLGIEQNETALLAWLQAEGCDMLPDSLLTTASILSGWVNTHDITALLDMSLREITMQTQLQQEEDMSYTGFHSQGACLKEDRMHRAQMEISLFSNAIANLCEYLETRNYPISTQKPPVNTIAYAEASPELNPVDSNATGTLGSLKTAEISPRGSDTRQSNDQFLSLPRSLKAWVDNVTYHAYMNATFAEAKPLYIHDNDSFKAKEQKTHEVLKSDIYILGLKKQCTQSEVDMLSEAISHISEFGDDATSSVSAVTHASLLPDDYIEDQFDDWVSTSYGSSDIEFL</sequence>
<organism evidence="1 2">
    <name type="scientific">Suillus fuscotomentosus</name>
    <dbReference type="NCBI Taxonomy" id="1912939"/>
    <lineage>
        <taxon>Eukaryota</taxon>
        <taxon>Fungi</taxon>
        <taxon>Dikarya</taxon>
        <taxon>Basidiomycota</taxon>
        <taxon>Agaricomycotina</taxon>
        <taxon>Agaricomycetes</taxon>
        <taxon>Agaricomycetidae</taxon>
        <taxon>Boletales</taxon>
        <taxon>Suillineae</taxon>
        <taxon>Suillaceae</taxon>
        <taxon>Suillus</taxon>
    </lineage>
</organism>
<dbReference type="AlphaFoldDB" id="A0AAD4HEV7"/>
<comment type="caution">
    <text evidence="1">The sequence shown here is derived from an EMBL/GenBank/DDBJ whole genome shotgun (WGS) entry which is preliminary data.</text>
</comment>
<dbReference type="EMBL" id="JABBWK010000086">
    <property type="protein sequence ID" value="KAG1894028.1"/>
    <property type="molecule type" value="Genomic_DNA"/>
</dbReference>
<dbReference type="RefSeq" id="XP_041219604.1">
    <property type="nucleotide sequence ID" value="XM_041377582.1"/>
</dbReference>
<reference evidence="1" key="1">
    <citation type="journal article" date="2020" name="New Phytol.">
        <title>Comparative genomics reveals dynamic genome evolution in host specialist ectomycorrhizal fungi.</title>
        <authorList>
            <person name="Lofgren L.A."/>
            <person name="Nguyen N.H."/>
            <person name="Vilgalys R."/>
            <person name="Ruytinx J."/>
            <person name="Liao H.L."/>
            <person name="Branco S."/>
            <person name="Kuo A."/>
            <person name="LaButti K."/>
            <person name="Lipzen A."/>
            <person name="Andreopoulos W."/>
            <person name="Pangilinan J."/>
            <person name="Riley R."/>
            <person name="Hundley H."/>
            <person name="Na H."/>
            <person name="Barry K."/>
            <person name="Grigoriev I.V."/>
            <person name="Stajich J.E."/>
            <person name="Kennedy P.G."/>
        </authorList>
    </citation>
    <scope>NUCLEOTIDE SEQUENCE</scope>
    <source>
        <strain evidence="1">FC203</strain>
    </source>
</reference>
<gene>
    <name evidence="1" type="ORF">F5891DRAFT_985376</name>
</gene>
<evidence type="ECO:0000313" key="2">
    <source>
        <dbReference type="Proteomes" id="UP001195769"/>
    </source>
</evidence>
<dbReference type="GeneID" id="64671880"/>
<keyword evidence="2" id="KW-1185">Reference proteome</keyword>
<dbReference type="Proteomes" id="UP001195769">
    <property type="component" value="Unassembled WGS sequence"/>
</dbReference>
<name>A0AAD4HEV7_9AGAM</name>
<proteinExistence type="predicted"/>
<protein>
    <submittedName>
        <fullName evidence="1">Uncharacterized protein</fullName>
    </submittedName>
</protein>
<evidence type="ECO:0000313" key="1">
    <source>
        <dbReference type="EMBL" id="KAG1894028.1"/>
    </source>
</evidence>
<accession>A0AAD4HEV7</accession>